<dbReference type="PANTHER" id="PTHR33910">
    <property type="entry name" value="PROTEIN TRANSLOCASE SUBUNIT SECE"/>
    <property type="match status" value="1"/>
</dbReference>
<dbReference type="InterPro" id="IPR001901">
    <property type="entry name" value="Translocase_SecE/Sec61-g"/>
</dbReference>
<keyword evidence="6 9" id="KW-1133">Transmembrane helix</keyword>
<dbReference type="HAMAP" id="MF_00422">
    <property type="entry name" value="SecE"/>
    <property type="match status" value="1"/>
</dbReference>
<evidence type="ECO:0000256" key="8">
    <source>
        <dbReference type="ARBA" id="ARBA00023136"/>
    </source>
</evidence>
<evidence type="ECO:0000256" key="1">
    <source>
        <dbReference type="ARBA" id="ARBA00004370"/>
    </source>
</evidence>
<sequence length="102" mass="10676">MGASGPGGLKGAPLRRISAPTAASLPRAALRSRKGVTMARTNPLTFLQQVRSETAKVSWPTRREVGVSTVMVLALTGLTAVFFFLVDLLIRTGLGALLGLVS</sequence>
<accession>A0A2T7UNI2</accession>
<organism evidence="10 11">
    <name type="scientific">Pararhodobacter aggregans</name>
    <dbReference type="NCBI Taxonomy" id="404875"/>
    <lineage>
        <taxon>Bacteria</taxon>
        <taxon>Pseudomonadati</taxon>
        <taxon>Pseudomonadota</taxon>
        <taxon>Alphaproteobacteria</taxon>
        <taxon>Rhodobacterales</taxon>
        <taxon>Paracoccaceae</taxon>
        <taxon>Pararhodobacter</taxon>
    </lineage>
</organism>
<keyword evidence="3 9" id="KW-1003">Cell membrane</keyword>
<dbReference type="InterPro" id="IPR005807">
    <property type="entry name" value="SecE_bac"/>
</dbReference>
<dbReference type="NCBIfam" id="TIGR00964">
    <property type="entry name" value="secE_bact"/>
    <property type="match status" value="1"/>
</dbReference>
<dbReference type="Gene3D" id="1.20.5.1030">
    <property type="entry name" value="Preprotein translocase secy subunit"/>
    <property type="match status" value="1"/>
</dbReference>
<keyword evidence="2 9" id="KW-0813">Transport</keyword>
<dbReference type="InterPro" id="IPR038379">
    <property type="entry name" value="SecE_sf"/>
</dbReference>
<keyword evidence="11" id="KW-1185">Reference proteome</keyword>
<keyword evidence="5 9" id="KW-0653">Protein transport</keyword>
<comment type="function">
    <text evidence="9">Essential subunit of the Sec protein translocation channel SecYEG. Clamps together the 2 halves of SecY. May contact the channel plug during translocation.</text>
</comment>
<evidence type="ECO:0000256" key="6">
    <source>
        <dbReference type="ARBA" id="ARBA00022989"/>
    </source>
</evidence>
<evidence type="ECO:0000256" key="9">
    <source>
        <dbReference type="HAMAP-Rule" id="MF_00422"/>
    </source>
</evidence>
<dbReference type="Pfam" id="PF00584">
    <property type="entry name" value="SecE"/>
    <property type="match status" value="1"/>
</dbReference>
<reference evidence="10 11" key="1">
    <citation type="journal article" date="2011" name="Syst. Appl. Microbiol.">
        <title>Defluviimonas denitrificans gen. nov., sp. nov., and Pararhodobacter aggregans gen. nov., sp. nov., non-phototrophic Rhodobacteraceae from the biofilter of a marine aquaculture.</title>
        <authorList>
            <person name="Foesel B.U."/>
            <person name="Drake H.L."/>
            <person name="Schramm A."/>
        </authorList>
    </citation>
    <scope>NUCLEOTIDE SEQUENCE [LARGE SCALE GENOMIC DNA]</scope>
    <source>
        <strain evidence="10 11">D1-19</strain>
    </source>
</reference>
<feature type="transmembrane region" description="Helical" evidence="9">
    <location>
        <begin position="65"/>
        <end position="90"/>
    </location>
</feature>
<dbReference type="EMBL" id="QDDR01000009">
    <property type="protein sequence ID" value="PVE46216.1"/>
    <property type="molecule type" value="Genomic_DNA"/>
</dbReference>
<dbReference type="GO" id="GO:0009306">
    <property type="term" value="P:protein secretion"/>
    <property type="evidence" value="ECO:0007669"/>
    <property type="project" value="UniProtKB-UniRule"/>
</dbReference>
<evidence type="ECO:0000256" key="7">
    <source>
        <dbReference type="ARBA" id="ARBA00023010"/>
    </source>
</evidence>
<dbReference type="GO" id="GO:0008320">
    <property type="term" value="F:protein transmembrane transporter activity"/>
    <property type="evidence" value="ECO:0007669"/>
    <property type="project" value="UniProtKB-UniRule"/>
</dbReference>
<comment type="similarity">
    <text evidence="9">Belongs to the SecE/SEC61-gamma family.</text>
</comment>
<comment type="subcellular location">
    <subcellularLocation>
        <location evidence="9">Cell membrane</location>
        <topology evidence="9">Single-pass membrane protein</topology>
    </subcellularLocation>
    <subcellularLocation>
        <location evidence="1">Membrane</location>
    </subcellularLocation>
</comment>
<dbReference type="GO" id="GO:0006605">
    <property type="term" value="P:protein targeting"/>
    <property type="evidence" value="ECO:0007669"/>
    <property type="project" value="UniProtKB-UniRule"/>
</dbReference>
<dbReference type="GO" id="GO:0043952">
    <property type="term" value="P:protein transport by the Sec complex"/>
    <property type="evidence" value="ECO:0007669"/>
    <property type="project" value="UniProtKB-UniRule"/>
</dbReference>
<comment type="subunit">
    <text evidence="9">Component of the Sec protein translocase complex. Heterotrimer consisting of SecY, SecE and SecG subunits. The heterotrimers can form oligomers, although 1 heterotrimer is thought to be able to translocate proteins. Interacts with the ribosome. Interacts with SecDF, and other proteins may be involved. Interacts with SecA.</text>
</comment>
<evidence type="ECO:0000256" key="5">
    <source>
        <dbReference type="ARBA" id="ARBA00022927"/>
    </source>
</evidence>
<evidence type="ECO:0000256" key="4">
    <source>
        <dbReference type="ARBA" id="ARBA00022692"/>
    </source>
</evidence>
<keyword evidence="8 9" id="KW-0472">Membrane</keyword>
<dbReference type="GO" id="GO:0065002">
    <property type="term" value="P:intracellular protein transmembrane transport"/>
    <property type="evidence" value="ECO:0007669"/>
    <property type="project" value="UniProtKB-UniRule"/>
</dbReference>
<evidence type="ECO:0000256" key="3">
    <source>
        <dbReference type="ARBA" id="ARBA00022475"/>
    </source>
</evidence>
<dbReference type="GO" id="GO:0005886">
    <property type="term" value="C:plasma membrane"/>
    <property type="evidence" value="ECO:0007669"/>
    <property type="project" value="UniProtKB-SubCell"/>
</dbReference>
<evidence type="ECO:0000256" key="2">
    <source>
        <dbReference type="ARBA" id="ARBA00022448"/>
    </source>
</evidence>
<comment type="caution">
    <text evidence="10">The sequence shown here is derived from an EMBL/GenBank/DDBJ whole genome shotgun (WGS) entry which is preliminary data.</text>
</comment>
<evidence type="ECO:0000313" key="10">
    <source>
        <dbReference type="EMBL" id="PVE46216.1"/>
    </source>
</evidence>
<protein>
    <recommendedName>
        <fullName evidence="9">Protein translocase subunit SecE</fullName>
    </recommendedName>
</protein>
<evidence type="ECO:0000313" key="11">
    <source>
        <dbReference type="Proteomes" id="UP000244810"/>
    </source>
</evidence>
<dbReference type="AlphaFoldDB" id="A0A2T7UNI2"/>
<dbReference type="Proteomes" id="UP000244810">
    <property type="component" value="Unassembled WGS sequence"/>
</dbReference>
<name>A0A2T7UNI2_9RHOB</name>
<keyword evidence="4 9" id="KW-0812">Transmembrane</keyword>
<dbReference type="PANTHER" id="PTHR33910:SF1">
    <property type="entry name" value="PROTEIN TRANSLOCASE SUBUNIT SECE"/>
    <property type="match status" value="1"/>
</dbReference>
<dbReference type="PROSITE" id="PS01067">
    <property type="entry name" value="SECE_SEC61G"/>
    <property type="match status" value="1"/>
</dbReference>
<gene>
    <name evidence="9" type="primary">secE</name>
    <name evidence="10" type="ORF">DDE23_16320</name>
</gene>
<keyword evidence="7 9" id="KW-0811">Translocation</keyword>
<proteinExistence type="inferred from homology"/>